<reference evidence="2" key="2">
    <citation type="submission" date="2025-08" db="UniProtKB">
        <authorList>
            <consortium name="Ensembl"/>
        </authorList>
    </citation>
    <scope>IDENTIFICATION</scope>
    <source>
        <strain evidence="2">Guanapo</strain>
    </source>
</reference>
<dbReference type="Proteomes" id="UP000242638">
    <property type="component" value="Unassembled WGS sequence"/>
</dbReference>
<keyword evidence="1" id="KW-0732">Signal</keyword>
<reference evidence="2" key="3">
    <citation type="submission" date="2025-09" db="UniProtKB">
        <authorList>
            <consortium name="Ensembl"/>
        </authorList>
    </citation>
    <scope>IDENTIFICATION</scope>
    <source>
        <strain evidence="2">Guanapo</strain>
    </source>
</reference>
<feature type="chain" id="PRO_5018275148" description="Secreted protein" evidence="1">
    <location>
        <begin position="27"/>
        <end position="150"/>
    </location>
</feature>
<evidence type="ECO:0000313" key="3">
    <source>
        <dbReference type="Proteomes" id="UP000242638"/>
    </source>
</evidence>
<evidence type="ECO:0000256" key="1">
    <source>
        <dbReference type="SAM" id="SignalP"/>
    </source>
</evidence>
<accession>A0A3P9N7S2</accession>
<feature type="signal peptide" evidence="1">
    <location>
        <begin position="1"/>
        <end position="26"/>
    </location>
</feature>
<name>A0A3P9N7S2_POERE</name>
<reference evidence="3" key="1">
    <citation type="submission" date="2013-11" db="EMBL/GenBank/DDBJ databases">
        <title>The genomic landscape of the Guanapo guppy.</title>
        <authorList>
            <person name="Kuenstner A."/>
            <person name="Dreyer C."/>
        </authorList>
    </citation>
    <scope>NUCLEOTIDE SEQUENCE</scope>
    <source>
        <strain evidence="3">Guanapo</strain>
    </source>
</reference>
<keyword evidence="3" id="KW-1185">Reference proteome</keyword>
<dbReference type="AlphaFoldDB" id="A0A3P9N7S2"/>
<protein>
    <recommendedName>
        <fullName evidence="4">Secreted protein</fullName>
    </recommendedName>
</protein>
<organism evidence="2 3">
    <name type="scientific">Poecilia reticulata</name>
    <name type="common">Guppy</name>
    <name type="synonym">Acanthophacelus reticulatus</name>
    <dbReference type="NCBI Taxonomy" id="8081"/>
    <lineage>
        <taxon>Eukaryota</taxon>
        <taxon>Metazoa</taxon>
        <taxon>Chordata</taxon>
        <taxon>Craniata</taxon>
        <taxon>Vertebrata</taxon>
        <taxon>Euteleostomi</taxon>
        <taxon>Actinopterygii</taxon>
        <taxon>Neopterygii</taxon>
        <taxon>Teleostei</taxon>
        <taxon>Neoteleostei</taxon>
        <taxon>Acanthomorphata</taxon>
        <taxon>Ovalentaria</taxon>
        <taxon>Atherinomorphae</taxon>
        <taxon>Cyprinodontiformes</taxon>
        <taxon>Poeciliidae</taxon>
        <taxon>Poeciliinae</taxon>
        <taxon>Poecilia</taxon>
    </lineage>
</organism>
<sequence length="150" mass="17235">MLFFCLRFHPSIIFWLIRGWVAGAAAQTSLPSHLGQFFWENPKLTDAWRSDASMSSTSQYWIFLHLLPCMFQQNWKIFRFVPQVFPNVGTLLVNDSFAFSSIISVHRGKLMKACVTELHHAGHELCVCLGVIHLKSLYQVIILICCFICL</sequence>
<evidence type="ECO:0008006" key="4">
    <source>
        <dbReference type="Google" id="ProtNLM"/>
    </source>
</evidence>
<evidence type="ECO:0000313" key="2">
    <source>
        <dbReference type="Ensembl" id="ENSPREP00000005597.1"/>
    </source>
</evidence>
<proteinExistence type="predicted"/>
<dbReference type="Ensembl" id="ENSPRET00000005672.1">
    <property type="protein sequence ID" value="ENSPREP00000005597.1"/>
    <property type="gene ID" value="ENSPREG00000003890.1"/>
</dbReference>